<organism evidence="3 4">
    <name type="scientific">Fibrella aquatilis</name>
    <dbReference type="NCBI Taxonomy" id="2817059"/>
    <lineage>
        <taxon>Bacteria</taxon>
        <taxon>Pseudomonadati</taxon>
        <taxon>Bacteroidota</taxon>
        <taxon>Cytophagia</taxon>
        <taxon>Cytophagales</taxon>
        <taxon>Spirosomataceae</taxon>
        <taxon>Fibrella</taxon>
    </lineage>
</organism>
<gene>
    <name evidence="3" type="ORF">J2I48_17600</name>
</gene>
<dbReference type="InterPro" id="IPR011250">
    <property type="entry name" value="OMP/PagP_B-barrel"/>
</dbReference>
<sequence length="384" mass="42429">MDRLLFCLLLTNLGVQLATAQDSTRTRFAASTAVGRLTTTDMADAGWQVRQQLAYFPTSRLGVAVGLSWGNQAQLENIKSLIASELLRTYTRNLNTADLGILFRLIDSRHNVLILTGGVALVTQKTVRIDSVYPNTRPSPPQPVRLVTTEQQDLAPMLGLTYQYKVSPRLGVGADGRLMWTNTQRISSLGLSATYRFNVSAASLGLPVVPADERQWGIRAAVNFSAGYERSYGETWLARPAAGLWAELPISLTWGVRGELSYVGRGVERERIDLGSTVYSATASRVNYLDMSLLFRNEIRQNWHVFIGPHLAFFLDGRYQSGGKSYPVNKGINSGITLGTSVNITRRIALDARYVRDIIQFGSEPYNGFQGFQFGTAINLAKRP</sequence>
<keyword evidence="1" id="KW-0732">Signal</keyword>
<evidence type="ECO:0000313" key="3">
    <source>
        <dbReference type="EMBL" id="MBO0932830.1"/>
    </source>
</evidence>
<dbReference type="RefSeq" id="WP_207336796.1">
    <property type="nucleotide sequence ID" value="NZ_JAFMYU010000015.1"/>
</dbReference>
<dbReference type="EMBL" id="JAFMYU010000015">
    <property type="protein sequence ID" value="MBO0932830.1"/>
    <property type="molecule type" value="Genomic_DNA"/>
</dbReference>
<feature type="domain" description="Outer membrane protein beta-barrel" evidence="2">
    <location>
        <begin position="215"/>
        <end position="356"/>
    </location>
</feature>
<dbReference type="Pfam" id="PF13568">
    <property type="entry name" value="OMP_b-brl_2"/>
    <property type="match status" value="1"/>
</dbReference>
<dbReference type="InterPro" id="IPR025665">
    <property type="entry name" value="Beta-barrel_OMP_2"/>
</dbReference>
<name>A0A939K215_9BACT</name>
<comment type="caution">
    <text evidence="3">The sequence shown here is derived from an EMBL/GenBank/DDBJ whole genome shotgun (WGS) entry which is preliminary data.</text>
</comment>
<dbReference type="AlphaFoldDB" id="A0A939K215"/>
<dbReference type="SUPFAM" id="SSF56925">
    <property type="entry name" value="OMPA-like"/>
    <property type="match status" value="1"/>
</dbReference>
<evidence type="ECO:0000313" key="4">
    <source>
        <dbReference type="Proteomes" id="UP000664795"/>
    </source>
</evidence>
<evidence type="ECO:0000256" key="1">
    <source>
        <dbReference type="SAM" id="SignalP"/>
    </source>
</evidence>
<accession>A0A939K215</accession>
<evidence type="ECO:0000259" key="2">
    <source>
        <dbReference type="Pfam" id="PF13568"/>
    </source>
</evidence>
<reference evidence="3 4" key="1">
    <citation type="submission" date="2021-03" db="EMBL/GenBank/DDBJ databases">
        <title>Fibrella sp. HMF5036 genome sequencing and assembly.</title>
        <authorList>
            <person name="Kang H."/>
            <person name="Kim H."/>
            <person name="Bae S."/>
            <person name="Joh K."/>
        </authorList>
    </citation>
    <scope>NUCLEOTIDE SEQUENCE [LARGE SCALE GENOMIC DNA]</scope>
    <source>
        <strain evidence="3 4">HMF5036</strain>
    </source>
</reference>
<dbReference type="Proteomes" id="UP000664795">
    <property type="component" value="Unassembled WGS sequence"/>
</dbReference>
<proteinExistence type="predicted"/>
<keyword evidence="4" id="KW-1185">Reference proteome</keyword>
<feature type="chain" id="PRO_5037968336" evidence="1">
    <location>
        <begin position="21"/>
        <end position="384"/>
    </location>
</feature>
<feature type="signal peptide" evidence="1">
    <location>
        <begin position="1"/>
        <end position="20"/>
    </location>
</feature>
<protein>
    <submittedName>
        <fullName evidence="3">PorT family protein</fullName>
    </submittedName>
</protein>